<dbReference type="InterPro" id="IPR000742">
    <property type="entry name" value="EGF"/>
</dbReference>
<comment type="caution">
    <text evidence="6">The sequence shown here is derived from an EMBL/GenBank/DDBJ whole genome shotgun (WGS) entry which is preliminary data.</text>
</comment>
<evidence type="ECO:0000256" key="3">
    <source>
        <dbReference type="PROSITE-ProRule" id="PRU00076"/>
    </source>
</evidence>
<dbReference type="GO" id="GO:0007173">
    <property type="term" value="P:epidermal growth factor receptor signaling pathway"/>
    <property type="evidence" value="ECO:0007669"/>
    <property type="project" value="TreeGrafter"/>
</dbReference>
<feature type="disulfide bond" evidence="3">
    <location>
        <begin position="16"/>
        <end position="33"/>
    </location>
</feature>
<dbReference type="OrthoDB" id="6162427at2759"/>
<dbReference type="PROSITE" id="PS00022">
    <property type="entry name" value="EGF_1"/>
    <property type="match status" value="1"/>
</dbReference>
<keyword evidence="7" id="KW-1185">Reference proteome</keyword>
<evidence type="ECO:0000256" key="4">
    <source>
        <dbReference type="SAM" id="Phobius"/>
    </source>
</evidence>
<dbReference type="GO" id="GO:0008083">
    <property type="term" value="F:growth factor activity"/>
    <property type="evidence" value="ECO:0007669"/>
    <property type="project" value="TreeGrafter"/>
</dbReference>
<accession>A0A5N5NET0</accession>
<keyword evidence="1 3" id="KW-0245">EGF-like domain</keyword>
<gene>
    <name evidence="6" type="ORF">PHYPO_G00244340</name>
</gene>
<protein>
    <recommendedName>
        <fullName evidence="5">EGF-like domain-containing protein</fullName>
    </recommendedName>
</protein>
<comment type="caution">
    <text evidence="3">Lacks conserved residue(s) required for the propagation of feature annotation.</text>
</comment>
<dbReference type="PANTHER" id="PTHR10740:SF15">
    <property type="entry name" value="EGF-LIKE DOMAIN-CONTAINING PROTEIN"/>
    <property type="match status" value="1"/>
</dbReference>
<reference evidence="6 7" key="1">
    <citation type="submission" date="2019-06" db="EMBL/GenBank/DDBJ databases">
        <title>A chromosome-scale genome assembly of the striped catfish, Pangasianodon hypophthalmus.</title>
        <authorList>
            <person name="Wen M."/>
            <person name="Zahm M."/>
            <person name="Roques C."/>
            <person name="Cabau C."/>
            <person name="Klopp C."/>
            <person name="Donnadieu C."/>
            <person name="Jouanno E."/>
            <person name="Avarre J.-C."/>
            <person name="Campet M."/>
            <person name="Ha T.T.T."/>
            <person name="Dugue R."/>
            <person name="Lampietro C."/>
            <person name="Louis A."/>
            <person name="Herpin A."/>
            <person name="Echchiki A."/>
            <person name="Berthelot C."/>
            <person name="Parey E."/>
            <person name="Roest-Crollius H."/>
            <person name="Braasch I."/>
            <person name="Postlethwait J."/>
            <person name="Bobe J."/>
            <person name="Montfort J."/>
            <person name="Bouchez O."/>
            <person name="Begum T."/>
            <person name="Schartl M."/>
            <person name="Guiguen Y."/>
        </authorList>
    </citation>
    <scope>NUCLEOTIDE SEQUENCE [LARGE SCALE GENOMIC DNA]</scope>
    <source>
        <strain evidence="6 7">Indonesia</strain>
        <tissue evidence="6">Blood</tissue>
    </source>
</reference>
<evidence type="ECO:0000256" key="2">
    <source>
        <dbReference type="ARBA" id="ARBA00023157"/>
    </source>
</evidence>
<dbReference type="GO" id="GO:0008284">
    <property type="term" value="P:positive regulation of cell population proliferation"/>
    <property type="evidence" value="ECO:0007669"/>
    <property type="project" value="TreeGrafter"/>
</dbReference>
<keyword evidence="4" id="KW-0812">Transmembrane</keyword>
<name>A0A5N5NET0_PANHP</name>
<evidence type="ECO:0000259" key="5">
    <source>
        <dbReference type="PROSITE" id="PS50026"/>
    </source>
</evidence>
<keyword evidence="4" id="KW-0472">Membrane</keyword>
<evidence type="ECO:0000313" key="6">
    <source>
        <dbReference type="EMBL" id="KAB5565679.1"/>
    </source>
</evidence>
<dbReference type="GO" id="GO:0005154">
    <property type="term" value="F:epidermal growth factor receptor binding"/>
    <property type="evidence" value="ECO:0007669"/>
    <property type="project" value="TreeGrafter"/>
</dbReference>
<dbReference type="Gene3D" id="2.10.25.10">
    <property type="entry name" value="Laminin"/>
    <property type="match status" value="1"/>
</dbReference>
<dbReference type="PROSITE" id="PS50026">
    <property type="entry name" value="EGF_3"/>
    <property type="match status" value="1"/>
</dbReference>
<keyword evidence="4" id="KW-1133">Transmembrane helix</keyword>
<evidence type="ECO:0000313" key="7">
    <source>
        <dbReference type="Proteomes" id="UP000327468"/>
    </source>
</evidence>
<feature type="domain" description="EGF-like" evidence="5">
    <location>
        <begin position="4"/>
        <end position="45"/>
    </location>
</feature>
<dbReference type="Proteomes" id="UP000327468">
    <property type="component" value="Chromosome 9"/>
</dbReference>
<feature type="transmembrane region" description="Helical" evidence="4">
    <location>
        <begin position="61"/>
        <end position="84"/>
    </location>
</feature>
<feature type="disulfide bond" evidence="3">
    <location>
        <begin position="35"/>
        <end position="44"/>
    </location>
</feature>
<organism evidence="6 7">
    <name type="scientific">Pangasianodon hypophthalmus</name>
    <name type="common">Striped catfish</name>
    <name type="synonym">Helicophagus hypophthalmus</name>
    <dbReference type="NCBI Taxonomy" id="310915"/>
    <lineage>
        <taxon>Eukaryota</taxon>
        <taxon>Metazoa</taxon>
        <taxon>Chordata</taxon>
        <taxon>Craniata</taxon>
        <taxon>Vertebrata</taxon>
        <taxon>Euteleostomi</taxon>
        <taxon>Actinopterygii</taxon>
        <taxon>Neopterygii</taxon>
        <taxon>Teleostei</taxon>
        <taxon>Ostariophysi</taxon>
        <taxon>Siluriformes</taxon>
        <taxon>Pangasiidae</taxon>
        <taxon>Pangasianodon</taxon>
    </lineage>
</organism>
<sequence length="98" mass="10656">MADHGEPCTGSDASYCMNGGKCFKIPSMSTLTCVCNNNYVGSRCEQFQLESISDKSHETGMIAAIAILLILILLVLAVIIYYICKAQRKASRSTRDTA</sequence>
<dbReference type="SMART" id="SM00181">
    <property type="entry name" value="EGF"/>
    <property type="match status" value="1"/>
</dbReference>
<dbReference type="SUPFAM" id="SSF57196">
    <property type="entry name" value="EGF/Laminin"/>
    <property type="match status" value="1"/>
</dbReference>
<dbReference type="GO" id="GO:0045840">
    <property type="term" value="P:positive regulation of mitotic nuclear division"/>
    <property type="evidence" value="ECO:0007669"/>
    <property type="project" value="TreeGrafter"/>
</dbReference>
<dbReference type="PANTHER" id="PTHR10740">
    <property type="entry name" value="TRANSFORMING GROWTH FACTOR ALPHA"/>
    <property type="match status" value="1"/>
</dbReference>
<dbReference type="EMBL" id="VFJC01000010">
    <property type="protein sequence ID" value="KAB5565679.1"/>
    <property type="molecule type" value="Genomic_DNA"/>
</dbReference>
<keyword evidence="2 3" id="KW-1015">Disulfide bond</keyword>
<dbReference type="AlphaFoldDB" id="A0A5N5NET0"/>
<evidence type="ECO:0000256" key="1">
    <source>
        <dbReference type="ARBA" id="ARBA00022536"/>
    </source>
</evidence>
<proteinExistence type="predicted"/>
<dbReference type="GO" id="GO:0005615">
    <property type="term" value="C:extracellular space"/>
    <property type="evidence" value="ECO:0007669"/>
    <property type="project" value="TreeGrafter"/>
</dbReference>